<dbReference type="AlphaFoldDB" id="A0A5C8NGQ4"/>
<feature type="transmembrane region" description="Helical" evidence="7">
    <location>
        <begin position="179"/>
        <end position="200"/>
    </location>
</feature>
<dbReference type="EMBL" id="VDUX01000007">
    <property type="protein sequence ID" value="TXL57524.1"/>
    <property type="molecule type" value="Genomic_DNA"/>
</dbReference>
<dbReference type="InterPro" id="IPR050445">
    <property type="entry name" value="Bact_polysacc_biosynth/exp"/>
</dbReference>
<gene>
    <name evidence="9" type="ORF">FHP06_14230</name>
</gene>
<name>A0A5C8NGQ4_9ACTN</name>
<evidence type="ECO:0000256" key="4">
    <source>
        <dbReference type="ARBA" id="ARBA00022692"/>
    </source>
</evidence>
<evidence type="ECO:0000313" key="10">
    <source>
        <dbReference type="Proteomes" id="UP000321571"/>
    </source>
</evidence>
<feature type="domain" description="Polysaccharide chain length determinant N-terminal" evidence="8">
    <location>
        <begin position="2"/>
        <end position="89"/>
    </location>
</feature>
<comment type="similarity">
    <text evidence="2">Belongs to the CpsC/CapA family.</text>
</comment>
<comment type="caution">
    <text evidence="9">The sequence shown here is derived from an EMBL/GenBank/DDBJ whole genome shotgun (WGS) entry which is preliminary data.</text>
</comment>
<organism evidence="9 10">
    <name type="scientific">Aeromicrobium terrae</name>
    <dbReference type="NCBI Taxonomy" id="2498846"/>
    <lineage>
        <taxon>Bacteria</taxon>
        <taxon>Bacillati</taxon>
        <taxon>Actinomycetota</taxon>
        <taxon>Actinomycetes</taxon>
        <taxon>Propionibacteriales</taxon>
        <taxon>Nocardioidaceae</taxon>
        <taxon>Aeromicrobium</taxon>
    </lineage>
</organism>
<evidence type="ECO:0000256" key="6">
    <source>
        <dbReference type="ARBA" id="ARBA00023136"/>
    </source>
</evidence>
<proteinExistence type="inferred from homology"/>
<dbReference type="Proteomes" id="UP000321571">
    <property type="component" value="Unassembled WGS sequence"/>
</dbReference>
<evidence type="ECO:0000256" key="7">
    <source>
        <dbReference type="SAM" id="Phobius"/>
    </source>
</evidence>
<keyword evidence="5 7" id="KW-1133">Transmembrane helix</keyword>
<dbReference type="InterPro" id="IPR003856">
    <property type="entry name" value="LPS_length_determ_N"/>
</dbReference>
<dbReference type="Pfam" id="PF02706">
    <property type="entry name" value="Wzz"/>
    <property type="match status" value="1"/>
</dbReference>
<evidence type="ECO:0000256" key="5">
    <source>
        <dbReference type="ARBA" id="ARBA00022989"/>
    </source>
</evidence>
<feature type="transmembrane region" description="Helical" evidence="7">
    <location>
        <begin position="12"/>
        <end position="33"/>
    </location>
</feature>
<evidence type="ECO:0000256" key="3">
    <source>
        <dbReference type="ARBA" id="ARBA00022475"/>
    </source>
</evidence>
<evidence type="ECO:0000313" key="9">
    <source>
        <dbReference type="EMBL" id="TXL57524.1"/>
    </source>
</evidence>
<dbReference type="OrthoDB" id="9812433at2"/>
<keyword evidence="6 7" id="KW-0472">Membrane</keyword>
<reference evidence="9 10" key="1">
    <citation type="submission" date="2019-06" db="EMBL/GenBank/DDBJ databases">
        <title>Aeromicrobium sp. nov., isolated from a maize field.</title>
        <authorList>
            <person name="Lin S.-Y."/>
            <person name="Tsai C.-F."/>
            <person name="Young C.-C."/>
        </authorList>
    </citation>
    <scope>NUCLEOTIDE SEQUENCE [LARGE SCALE GENOMIC DNA]</scope>
    <source>
        <strain evidence="9 10">CC-CFT486</strain>
    </source>
</reference>
<evidence type="ECO:0000256" key="1">
    <source>
        <dbReference type="ARBA" id="ARBA00004651"/>
    </source>
</evidence>
<sequence>MDLRDYVIVIARNWIIVGVTVAVGLLTAGVLALTATTKYTASAQVLFTGHASTGGQDLAYVGNYVQSRMQTYKNLGTSTSMLESVIDALGTDETTDELADRTSITVSQISTVATVTATDTKAKGAARTANTMAAALLNTVKGLEAENADTGEGDKATATVQGVITGEASEPSSPSDPNIPFYLLAGLLAGLAVSVVVVALREVLTNESVRSPSATDP</sequence>
<keyword evidence="10" id="KW-1185">Reference proteome</keyword>
<dbReference type="PANTHER" id="PTHR32309:SF13">
    <property type="entry name" value="FERRIC ENTEROBACTIN TRANSPORT PROTEIN FEPE"/>
    <property type="match status" value="1"/>
</dbReference>
<evidence type="ECO:0000259" key="8">
    <source>
        <dbReference type="Pfam" id="PF02706"/>
    </source>
</evidence>
<accession>A0A5C8NGQ4</accession>
<evidence type="ECO:0000256" key="2">
    <source>
        <dbReference type="ARBA" id="ARBA00006683"/>
    </source>
</evidence>
<protein>
    <recommendedName>
        <fullName evidence="8">Polysaccharide chain length determinant N-terminal domain-containing protein</fullName>
    </recommendedName>
</protein>
<dbReference type="PANTHER" id="PTHR32309">
    <property type="entry name" value="TYROSINE-PROTEIN KINASE"/>
    <property type="match status" value="1"/>
</dbReference>
<dbReference type="RefSeq" id="WP_147687457.1">
    <property type="nucleotide sequence ID" value="NZ_VDUX01000007.1"/>
</dbReference>
<dbReference type="GO" id="GO:0004713">
    <property type="term" value="F:protein tyrosine kinase activity"/>
    <property type="evidence" value="ECO:0007669"/>
    <property type="project" value="TreeGrafter"/>
</dbReference>
<comment type="subcellular location">
    <subcellularLocation>
        <location evidence="1">Cell membrane</location>
        <topology evidence="1">Multi-pass membrane protein</topology>
    </subcellularLocation>
</comment>
<dbReference type="GO" id="GO:0005886">
    <property type="term" value="C:plasma membrane"/>
    <property type="evidence" value="ECO:0007669"/>
    <property type="project" value="UniProtKB-SubCell"/>
</dbReference>
<keyword evidence="3" id="KW-1003">Cell membrane</keyword>
<keyword evidence="4 7" id="KW-0812">Transmembrane</keyword>